<sequence>MFDIDYIGINQFAYTFNKLVNSNNANVFADQLTEMATECLELMDQYQALHPSYIQMLSFLMSQGVDISKYNDEWVHRLNSWLGTYTSQLRKYENETNLRGDVATEFFEKIRTVVIALTIQTKYQEALNYLNRYASVVDFSSQPKTKGQFQCNRYVEYLFMKFIINIFSLIWFPLDDNDYTIAAGMYVKDGDKLLYSTSSFKPLSKIYNNVASYHKKNIALFEENDDEMRYYWLVRFLHLSLLFKQFEFVEFQKEFFELFVSQKEPTKYLFADTLLIKRNLLVMYAIVLIFTKPFNTLTSINIENEQLIDSYYRDPASIEYKFFKRVLKPLGKLDLPQVREALTNSSFLSELIATLEYTLPVSTARFHNNSNFFIEHMKSTIDLKMFLLFISNSRSISRQQLLRLMGYDLASTNESELNEISNQLVGTLSALSLGRVGINYLADKQLFVNNGGVNSADEVSRLQDEIDTVQNELKGEALTVLIANMVSASIYQEE</sequence>
<reference evidence="1 2" key="1">
    <citation type="journal article" date="2022" name="DNA Res.">
        <title>Genome analysis of five recently described species of the CUG-Ser clade uncovers Candida theae as a new hybrid lineage with pathogenic potential in the Candida parapsilosis species complex.</title>
        <authorList>
            <person name="Mixao V."/>
            <person name="Del Olmo V."/>
            <person name="Hegedusova E."/>
            <person name="Saus E."/>
            <person name="Pryszcz L."/>
            <person name="Cillingova A."/>
            <person name="Nosek J."/>
            <person name="Gabaldon T."/>
        </authorList>
    </citation>
    <scope>NUCLEOTIDE SEQUENCE [LARGE SCALE GENOMIC DNA]</scope>
    <source>
        <strain evidence="1 2">CBS 12239</strain>
    </source>
</reference>
<dbReference type="Proteomes" id="UP001204833">
    <property type="component" value="Unassembled WGS sequence"/>
</dbReference>
<proteinExistence type="predicted"/>
<dbReference type="GeneID" id="76152761"/>
<protein>
    <submittedName>
        <fullName evidence="1">Uncharacterized protein</fullName>
    </submittedName>
</protein>
<name>A0AAD5BB84_9ASCO</name>
<accession>A0AAD5BB84</accession>
<organism evidence="1 2">
    <name type="scientific">Candida theae</name>
    <dbReference type="NCBI Taxonomy" id="1198502"/>
    <lineage>
        <taxon>Eukaryota</taxon>
        <taxon>Fungi</taxon>
        <taxon>Dikarya</taxon>
        <taxon>Ascomycota</taxon>
        <taxon>Saccharomycotina</taxon>
        <taxon>Pichiomycetes</taxon>
        <taxon>Debaryomycetaceae</taxon>
        <taxon>Candida/Lodderomyces clade</taxon>
        <taxon>Candida</taxon>
    </lineage>
</organism>
<dbReference type="AlphaFoldDB" id="A0AAD5BB84"/>
<comment type="caution">
    <text evidence="1">The sequence shown here is derived from an EMBL/GenBank/DDBJ whole genome shotgun (WGS) entry which is preliminary data.</text>
</comment>
<evidence type="ECO:0000313" key="2">
    <source>
        <dbReference type="Proteomes" id="UP001204833"/>
    </source>
</evidence>
<dbReference type="RefSeq" id="XP_051606851.1">
    <property type="nucleotide sequence ID" value="XM_051754256.1"/>
</dbReference>
<evidence type="ECO:0000313" key="1">
    <source>
        <dbReference type="EMBL" id="KAI5949507.1"/>
    </source>
</evidence>
<keyword evidence="2" id="KW-1185">Reference proteome</keyword>
<dbReference type="EMBL" id="JAIHNG010000163">
    <property type="protein sequence ID" value="KAI5949507.1"/>
    <property type="molecule type" value="Genomic_DNA"/>
</dbReference>
<gene>
    <name evidence="1" type="ORF">KGF57_004717</name>
</gene>